<keyword evidence="4" id="KW-1185">Reference proteome</keyword>
<evidence type="ECO:0000259" key="2">
    <source>
        <dbReference type="Pfam" id="PF00892"/>
    </source>
</evidence>
<feature type="transmembrane region" description="Helical" evidence="1">
    <location>
        <begin position="137"/>
        <end position="158"/>
    </location>
</feature>
<evidence type="ECO:0000313" key="3">
    <source>
        <dbReference type="EMBL" id="ODA35708.1"/>
    </source>
</evidence>
<dbReference type="Proteomes" id="UP000094936">
    <property type="component" value="Unassembled WGS sequence"/>
</dbReference>
<dbReference type="PANTHER" id="PTHR22911">
    <property type="entry name" value="ACYL-MALONYL CONDENSING ENZYME-RELATED"/>
    <property type="match status" value="1"/>
</dbReference>
<dbReference type="RefSeq" id="WP_068899289.1">
    <property type="nucleotide sequence ID" value="NZ_JBHUIF010000020.1"/>
</dbReference>
<dbReference type="STRING" id="1080227.A8L45_03630"/>
<feature type="transmembrane region" description="Helical" evidence="1">
    <location>
        <begin position="283"/>
        <end position="300"/>
    </location>
</feature>
<dbReference type="OrthoDB" id="9813617at2"/>
<dbReference type="EMBL" id="LYBM01000003">
    <property type="protein sequence ID" value="ODA35708.1"/>
    <property type="molecule type" value="Genomic_DNA"/>
</dbReference>
<protein>
    <submittedName>
        <fullName evidence="3">Multidrug DMT transporter permease</fullName>
    </submittedName>
</protein>
<keyword evidence="1" id="KW-0472">Membrane</keyword>
<sequence>MNNASVIPEDSLNYRKGIIYALIGTLLFSMKPILVKLAYSAGGDVTSIMSLRAVSSLPLYAAILFWLCRKPEQRQKMSKYGWQAALVGVLGYYFATLLDILALEFISAQLERLLIFLFPSFVVLLSWAFLREPPAKGTFISVLLGYAGVTLIVLHDFSSFGSQVWLGSVMAIGSALIFAIYLILSKKVVGNIGAQLFTSIGMGTAGIVILTQYQFGNVQFSDMSTELIGMGVGLGFFCTVLPSYFVAAAMARLTPSVLSLTSNIGPAVTALFAVLLLDEAFTFWHVLGMILVVFAVVRINKKG</sequence>
<feature type="transmembrane region" description="Helical" evidence="1">
    <location>
        <begin position="196"/>
        <end position="215"/>
    </location>
</feature>
<feature type="transmembrane region" description="Helical" evidence="1">
    <location>
        <begin position="45"/>
        <end position="68"/>
    </location>
</feature>
<feature type="transmembrane region" description="Helical" evidence="1">
    <location>
        <begin position="80"/>
        <end position="101"/>
    </location>
</feature>
<feature type="transmembrane region" description="Helical" evidence="1">
    <location>
        <begin position="164"/>
        <end position="184"/>
    </location>
</feature>
<dbReference type="SUPFAM" id="SSF103481">
    <property type="entry name" value="Multidrug resistance efflux transporter EmrE"/>
    <property type="match status" value="2"/>
</dbReference>
<dbReference type="PANTHER" id="PTHR22911:SF137">
    <property type="entry name" value="SOLUTE CARRIER FAMILY 35 MEMBER G2-RELATED"/>
    <property type="match status" value="1"/>
</dbReference>
<accession>A0A1C3ER80</accession>
<dbReference type="InterPro" id="IPR000620">
    <property type="entry name" value="EamA_dom"/>
</dbReference>
<dbReference type="GO" id="GO:0016020">
    <property type="term" value="C:membrane"/>
    <property type="evidence" value="ECO:0007669"/>
    <property type="project" value="InterPro"/>
</dbReference>
<evidence type="ECO:0000256" key="1">
    <source>
        <dbReference type="SAM" id="Phobius"/>
    </source>
</evidence>
<proteinExistence type="predicted"/>
<dbReference type="InterPro" id="IPR037185">
    <property type="entry name" value="EmrE-like"/>
</dbReference>
<dbReference type="AlphaFoldDB" id="A0A1C3ER80"/>
<evidence type="ECO:0000313" key="4">
    <source>
        <dbReference type="Proteomes" id="UP000094936"/>
    </source>
</evidence>
<dbReference type="Pfam" id="PF00892">
    <property type="entry name" value="EamA"/>
    <property type="match status" value="2"/>
</dbReference>
<feature type="domain" description="EamA" evidence="2">
    <location>
        <begin position="166"/>
        <end position="299"/>
    </location>
</feature>
<dbReference type="Gene3D" id="1.10.3730.20">
    <property type="match status" value="1"/>
</dbReference>
<feature type="transmembrane region" description="Helical" evidence="1">
    <location>
        <begin position="227"/>
        <end position="250"/>
    </location>
</feature>
<keyword evidence="1" id="KW-0812">Transmembrane</keyword>
<feature type="transmembrane region" description="Helical" evidence="1">
    <location>
        <begin position="113"/>
        <end position="130"/>
    </location>
</feature>
<feature type="transmembrane region" description="Helical" evidence="1">
    <location>
        <begin position="18"/>
        <end position="39"/>
    </location>
</feature>
<reference evidence="3 4" key="1">
    <citation type="submission" date="2016-05" db="EMBL/GenBank/DDBJ databases">
        <title>Genomic Taxonomy of the Vibrionaceae.</title>
        <authorList>
            <person name="Gomez-Gil B."/>
            <person name="Enciso-Ibarra J."/>
        </authorList>
    </citation>
    <scope>NUCLEOTIDE SEQUENCE [LARGE SCALE GENOMIC DNA]</scope>
    <source>
        <strain evidence="3 4">CAIM 1920</strain>
    </source>
</reference>
<gene>
    <name evidence="3" type="ORF">A8L45_03630</name>
</gene>
<keyword evidence="1" id="KW-1133">Transmembrane helix</keyword>
<feature type="transmembrane region" description="Helical" evidence="1">
    <location>
        <begin position="257"/>
        <end position="277"/>
    </location>
</feature>
<organism evidence="3 4">
    <name type="scientific">Veronia pacifica</name>
    <dbReference type="NCBI Taxonomy" id="1080227"/>
    <lineage>
        <taxon>Bacteria</taxon>
        <taxon>Pseudomonadati</taxon>
        <taxon>Pseudomonadota</taxon>
        <taxon>Gammaproteobacteria</taxon>
        <taxon>Vibrionales</taxon>
        <taxon>Vibrionaceae</taxon>
        <taxon>Veronia</taxon>
    </lineage>
</organism>
<name>A0A1C3ER80_9GAMM</name>
<feature type="domain" description="EamA" evidence="2">
    <location>
        <begin position="16"/>
        <end position="153"/>
    </location>
</feature>
<comment type="caution">
    <text evidence="3">The sequence shown here is derived from an EMBL/GenBank/DDBJ whole genome shotgun (WGS) entry which is preliminary data.</text>
</comment>